<comment type="caution">
    <text evidence="6">The sequence shown here is derived from an EMBL/GenBank/DDBJ whole genome shotgun (WGS) entry which is preliminary data.</text>
</comment>
<gene>
    <name evidence="6" type="ORF">GGI25_000066</name>
</gene>
<evidence type="ECO:0000313" key="6">
    <source>
        <dbReference type="EMBL" id="KAJ2681111.1"/>
    </source>
</evidence>
<dbReference type="Proteomes" id="UP001151518">
    <property type="component" value="Unassembled WGS sequence"/>
</dbReference>
<evidence type="ECO:0000313" key="7">
    <source>
        <dbReference type="Proteomes" id="UP001151518"/>
    </source>
</evidence>
<feature type="transmembrane region" description="Helical" evidence="5">
    <location>
        <begin position="24"/>
        <end position="48"/>
    </location>
</feature>
<accession>A0A9W8GCJ3</accession>
<dbReference type="GO" id="GO:0004930">
    <property type="term" value="F:G protein-coupled receptor activity"/>
    <property type="evidence" value="ECO:0007669"/>
    <property type="project" value="TreeGrafter"/>
</dbReference>
<evidence type="ECO:0000256" key="4">
    <source>
        <dbReference type="ARBA" id="ARBA00023136"/>
    </source>
</evidence>
<dbReference type="PANTHER" id="PTHR23112">
    <property type="entry name" value="G PROTEIN-COUPLED RECEPTOR 157-RELATED"/>
    <property type="match status" value="1"/>
</dbReference>
<feature type="transmembrane region" description="Helical" evidence="5">
    <location>
        <begin position="179"/>
        <end position="199"/>
    </location>
</feature>
<dbReference type="Gene3D" id="1.20.1070.10">
    <property type="entry name" value="Rhodopsin 7-helix transmembrane proteins"/>
    <property type="match status" value="1"/>
</dbReference>
<feature type="transmembrane region" description="Helical" evidence="5">
    <location>
        <begin position="239"/>
        <end position="259"/>
    </location>
</feature>
<reference evidence="6" key="1">
    <citation type="submission" date="2022-07" db="EMBL/GenBank/DDBJ databases">
        <title>Phylogenomic reconstructions and comparative analyses of Kickxellomycotina fungi.</title>
        <authorList>
            <person name="Reynolds N.K."/>
            <person name="Stajich J.E."/>
            <person name="Barry K."/>
            <person name="Grigoriev I.V."/>
            <person name="Crous P."/>
            <person name="Smith M.E."/>
        </authorList>
    </citation>
    <scope>NUCLEOTIDE SEQUENCE</scope>
    <source>
        <strain evidence="6">NRRL 3115</strain>
    </source>
</reference>
<dbReference type="GO" id="GO:0005886">
    <property type="term" value="C:plasma membrane"/>
    <property type="evidence" value="ECO:0007669"/>
    <property type="project" value="TreeGrafter"/>
</dbReference>
<name>A0A9W8GCJ3_9FUNG</name>
<keyword evidence="2 5" id="KW-0812">Transmembrane</keyword>
<keyword evidence="3 5" id="KW-1133">Transmembrane helix</keyword>
<evidence type="ECO:0000256" key="5">
    <source>
        <dbReference type="SAM" id="Phobius"/>
    </source>
</evidence>
<feature type="transmembrane region" description="Helical" evidence="5">
    <location>
        <begin position="60"/>
        <end position="78"/>
    </location>
</feature>
<keyword evidence="4 5" id="KW-0472">Membrane</keyword>
<comment type="subcellular location">
    <subcellularLocation>
        <location evidence="1">Membrane</location>
        <topology evidence="1">Multi-pass membrane protein</topology>
    </subcellularLocation>
</comment>
<dbReference type="OrthoDB" id="2505887at2759"/>
<feature type="transmembrane region" description="Helical" evidence="5">
    <location>
        <begin position="271"/>
        <end position="296"/>
    </location>
</feature>
<evidence type="ECO:0000256" key="2">
    <source>
        <dbReference type="ARBA" id="ARBA00022692"/>
    </source>
</evidence>
<evidence type="ECO:0000256" key="3">
    <source>
        <dbReference type="ARBA" id="ARBA00022989"/>
    </source>
</evidence>
<feature type="transmembrane region" description="Helical" evidence="5">
    <location>
        <begin position="139"/>
        <end position="159"/>
    </location>
</feature>
<dbReference type="EMBL" id="JANBTW010000001">
    <property type="protein sequence ID" value="KAJ2681111.1"/>
    <property type="molecule type" value="Genomic_DNA"/>
</dbReference>
<evidence type="ECO:0000256" key="1">
    <source>
        <dbReference type="ARBA" id="ARBA00004141"/>
    </source>
</evidence>
<protein>
    <submittedName>
        <fullName evidence="6">Uncharacterized protein</fullName>
    </submittedName>
</protein>
<dbReference type="PANTHER" id="PTHR23112:SF0">
    <property type="entry name" value="TRANSMEMBRANE PROTEIN 116"/>
    <property type="match status" value="1"/>
</dbReference>
<dbReference type="GO" id="GO:0007189">
    <property type="term" value="P:adenylate cyclase-activating G protein-coupled receptor signaling pathway"/>
    <property type="evidence" value="ECO:0007669"/>
    <property type="project" value="TreeGrafter"/>
</dbReference>
<dbReference type="AlphaFoldDB" id="A0A9W8GCJ3"/>
<proteinExistence type="predicted"/>
<feature type="transmembrane region" description="Helical" evidence="5">
    <location>
        <begin position="94"/>
        <end position="118"/>
    </location>
</feature>
<organism evidence="6 7">
    <name type="scientific">Coemansia spiralis</name>
    <dbReference type="NCBI Taxonomy" id="417178"/>
    <lineage>
        <taxon>Eukaryota</taxon>
        <taxon>Fungi</taxon>
        <taxon>Fungi incertae sedis</taxon>
        <taxon>Zoopagomycota</taxon>
        <taxon>Kickxellomycotina</taxon>
        <taxon>Kickxellomycetes</taxon>
        <taxon>Kickxellales</taxon>
        <taxon>Kickxellaceae</taxon>
        <taxon>Coemansia</taxon>
    </lineage>
</organism>
<sequence length="379" mass="43286">MAQSGNTPFANPRLNRNNWLKHGLTVVSSASLCGSVLTIVVFFVLLAFNSRRVNIPLIKITMVIQSVNTISQLLTLILNEVRVTAQVLCSTMRYVIYTCYLSSIFMCCSVTVHLWLVITRRKLNLAKRNERWYYIVPMALALSLSAAIACIPSSAFGISNRCKDAIIPSRHYLIIRWCLYYGWFVIASVVSFLCMFSVLRSARHLTHTTHTHGRGYHASTEAYRSAVNARANSKRLRSLVAYTIAYPVISFTCNFPQLLQELLTTVLKRPLTGYSFFARAVLYSEGFCLSLVFFLYPAVLHSIRDLTHVAVQYWVIEQEEYWHMQESEAKNNTGSQAIQNKLVNTASDRREIRNFNSLRGRIYHFLLARTAEGRRVTVR</sequence>